<keyword evidence="1" id="KW-0812">Transmembrane</keyword>
<feature type="transmembrane region" description="Helical" evidence="1">
    <location>
        <begin position="43"/>
        <end position="63"/>
    </location>
</feature>
<accession>S2RFB4</accession>
<reference evidence="2 3" key="1">
    <citation type="journal article" date="2013" name="PLoS ONE">
        <title>Lactobacillus paracasei comparative genomics: towards species pan-genome definition and exploitation of diversity.</title>
        <authorList>
            <person name="Smokvina T."/>
            <person name="Wels M."/>
            <person name="Polka J."/>
            <person name="Chervaux C."/>
            <person name="Brisse S."/>
            <person name="Boekhorst J."/>
            <person name="van Hylckama Vlieg J.E."/>
            <person name="Siezen R.J."/>
        </authorList>
    </citation>
    <scope>NUCLEOTIDE SEQUENCE [LARGE SCALE GENOMIC DNA]</scope>
    <source>
        <strain evidence="2 3">Lpp126</strain>
    </source>
</reference>
<dbReference type="EMBL" id="ANKC01000576">
    <property type="protein sequence ID" value="EPC75869.1"/>
    <property type="molecule type" value="Genomic_DNA"/>
</dbReference>
<evidence type="ECO:0000256" key="1">
    <source>
        <dbReference type="SAM" id="Phobius"/>
    </source>
</evidence>
<proteinExistence type="predicted"/>
<sequence>MNLFFLEVRYVADYLAYSYYFGFKHLRGNLHGSTRGPRYLNDLGVVASAYFLPIVGFGFYLFAGRGLSTKKLQRIQHEYESGVKAFVSLQKHENARNKLLPPTDYTPAAKALTAFFLNTAQAPVLAHNQVQLYTDGEKKFAALFRDIEAAKDYIYVEYYT</sequence>
<comment type="caution">
    <text evidence="2">The sequence shown here is derived from an EMBL/GenBank/DDBJ whole genome shotgun (WGS) entry which is preliminary data.</text>
</comment>
<dbReference type="AlphaFoldDB" id="S2RFB4"/>
<protein>
    <submittedName>
        <fullName evidence="2">Cardiolipin synthase</fullName>
    </submittedName>
</protein>
<dbReference type="Proteomes" id="UP000014243">
    <property type="component" value="Unassembled WGS sequence"/>
</dbReference>
<organism evidence="2 3">
    <name type="scientific">Lacticaseibacillus paracasei subsp. paracasei Lpp126</name>
    <dbReference type="NCBI Taxonomy" id="1256206"/>
    <lineage>
        <taxon>Bacteria</taxon>
        <taxon>Bacillati</taxon>
        <taxon>Bacillota</taxon>
        <taxon>Bacilli</taxon>
        <taxon>Lactobacillales</taxon>
        <taxon>Lactobacillaceae</taxon>
        <taxon>Lacticaseibacillus</taxon>
    </lineage>
</organism>
<keyword evidence="1" id="KW-0472">Membrane</keyword>
<feature type="non-terminal residue" evidence="2">
    <location>
        <position position="160"/>
    </location>
</feature>
<name>S2RFB4_LACPA</name>
<evidence type="ECO:0000313" key="3">
    <source>
        <dbReference type="Proteomes" id="UP000014243"/>
    </source>
</evidence>
<evidence type="ECO:0000313" key="2">
    <source>
        <dbReference type="EMBL" id="EPC75869.1"/>
    </source>
</evidence>
<dbReference type="SUPFAM" id="SSF56024">
    <property type="entry name" value="Phospholipase D/nuclease"/>
    <property type="match status" value="1"/>
</dbReference>
<gene>
    <name evidence="2" type="ORF">Lpp126_08127</name>
</gene>
<keyword evidence="1" id="KW-1133">Transmembrane helix</keyword>